<gene>
    <name evidence="3" type="ORF">SU7_2042</name>
</gene>
<evidence type="ECO:0000313" key="4">
    <source>
        <dbReference type="Proteomes" id="UP000006968"/>
    </source>
</evidence>
<keyword evidence="4" id="KW-1185">Reference proteome</keyword>
<proteinExistence type="predicted"/>
<keyword evidence="2" id="KW-0812">Transmembrane</keyword>
<comment type="caution">
    <text evidence="3">The sequence shown here is derived from an EMBL/GenBank/DDBJ whole genome shotgun (WGS) entry which is preliminary data.</text>
</comment>
<dbReference type="Proteomes" id="UP000006968">
    <property type="component" value="Chromosome XI"/>
</dbReference>
<feature type="region of interest" description="Disordered" evidence="1">
    <location>
        <begin position="102"/>
        <end position="166"/>
    </location>
</feature>
<feature type="compositionally biased region" description="Basic residues" evidence="1">
    <location>
        <begin position="116"/>
        <end position="127"/>
    </location>
</feature>
<dbReference type="OrthoDB" id="4053155at2759"/>
<name>J8Q5N8_SACAR</name>
<accession>J8Q5N8</accession>
<feature type="region of interest" description="Disordered" evidence="1">
    <location>
        <begin position="340"/>
        <end position="364"/>
    </location>
</feature>
<keyword evidence="2" id="KW-0472">Membrane</keyword>
<dbReference type="AlphaFoldDB" id="J8Q5N8"/>
<evidence type="ECO:0000256" key="1">
    <source>
        <dbReference type="SAM" id="MobiDB-lite"/>
    </source>
</evidence>
<feature type="transmembrane region" description="Helical" evidence="2">
    <location>
        <begin position="380"/>
        <end position="400"/>
    </location>
</feature>
<feature type="compositionally biased region" description="Acidic residues" evidence="1">
    <location>
        <begin position="133"/>
        <end position="154"/>
    </location>
</feature>
<dbReference type="EMBL" id="ALIE01000128">
    <property type="protein sequence ID" value="EJS42919.1"/>
    <property type="molecule type" value="Genomic_DNA"/>
</dbReference>
<protein>
    <submittedName>
        <fullName evidence="3">YKR005C</fullName>
    </submittedName>
</protein>
<feature type="compositionally biased region" description="Polar residues" evidence="1">
    <location>
        <begin position="342"/>
        <end position="364"/>
    </location>
</feature>
<reference evidence="3 4" key="1">
    <citation type="journal article" date="2013" name="BMC Genomics">
        <title>High quality de novo sequencing and assembly of the Saccharomyces arboricolus genome.</title>
        <authorList>
            <person name="Liti G."/>
            <person name="Nguyen Ba A.N."/>
            <person name="Blythe M."/>
            <person name="Mueller C.A."/>
            <person name="Bergstroem A."/>
            <person name="Cubillos F.A."/>
            <person name="Dafhnis-Calas F."/>
            <person name="Khoshraftar S."/>
            <person name="Malla S."/>
            <person name="Mehta N."/>
            <person name="Siow C.C."/>
            <person name="Warringer J."/>
            <person name="Moses A.M."/>
            <person name="Louis E.J."/>
            <person name="Nieduszynski C.A."/>
        </authorList>
    </citation>
    <scope>NUCLEOTIDE SEQUENCE [LARGE SCALE GENOMIC DNA]</scope>
    <source>
        <strain evidence="4">H-6 / AS 2.3317 / CBS 10644</strain>
    </source>
</reference>
<sequence length="457" mass="51419">MEDSNNCKCLQCALSSLNKSCFQDYCTSGDEYEKLQYFIKQFQSTNGVLDIGVSLKPKNNKFSSKKLTYFVDQNRTVFRNPLPFEKNQLISALLASITNTQSSKSPLGMATTKTGIAKRRRGNKKSLPRIPGDEDEGENDNDVVDEEEREDEEYHETNEDNYGSCGEICDKNNNQDVDDDDSEIHTNHLSSYATTEIDTTYPSKKGKGKGTTWKPGEISTSYLMNERQGTRTITTTNIFFETETERETHTETEIETHTKTTLLTLTKAKRRWFPRTTTITSTATTTSLSTTSLLITVTNQGRFKKITGIKLGLFNVSDEAVLPRDERNALSVIKRNAVSDPDTASHQNNLISKTTPQVPSQPELSSGQYISAASQLDKRIFIFTAITVSITTLMMLGFSYRSRVSFRDYSINESNDDDDGDWSDEVELDEEDFYSLPISIPEKGLSLDKMAQQLSVE</sequence>
<evidence type="ECO:0000256" key="2">
    <source>
        <dbReference type="SAM" id="Phobius"/>
    </source>
</evidence>
<dbReference type="HOGENOM" id="CLU_518965_0_0_1"/>
<keyword evidence="2" id="KW-1133">Transmembrane helix</keyword>
<organism evidence="3 4">
    <name type="scientific">Saccharomyces arboricola (strain H-6 / AS 2.3317 / CBS 10644)</name>
    <name type="common">Yeast</name>
    <dbReference type="NCBI Taxonomy" id="1160507"/>
    <lineage>
        <taxon>Eukaryota</taxon>
        <taxon>Fungi</taxon>
        <taxon>Dikarya</taxon>
        <taxon>Ascomycota</taxon>
        <taxon>Saccharomycotina</taxon>
        <taxon>Saccharomycetes</taxon>
        <taxon>Saccharomycetales</taxon>
        <taxon>Saccharomycetaceae</taxon>
        <taxon>Saccharomyces</taxon>
    </lineage>
</organism>
<evidence type="ECO:0000313" key="3">
    <source>
        <dbReference type="EMBL" id="EJS42919.1"/>
    </source>
</evidence>